<dbReference type="Proteomes" id="UP001338309">
    <property type="component" value="Unassembled WGS sequence"/>
</dbReference>
<sequence>MVSYASFLSFPLMSRMIYPCLWFDHQAAEAADFYTSIFPKSKILEKSPIAVRFEVLGTPMMGLNGGPKYQQTQASSYFVYCGTEVDIDELYTSLLEGGKAIFPLGTYPWSPKYAWVTDRFGTNWQLDADPVRSAQKIVPCLLFVNENRSRAREAMEFYLGIFPKSTKLVEAPHPDSEDLLFAQVNLEGYLINLMSSTETHDFGFCPGNSLVVPCEDQAEIDFFWKKLGEGGNYDRCGWLRDRFGHSWQVVPKDLGQWISDPQKGQKAINALLKMEKLSIDDLKNPS</sequence>
<dbReference type="Pfam" id="PF06983">
    <property type="entry name" value="3-dmu-9_3-mt"/>
    <property type="match status" value="2"/>
</dbReference>
<evidence type="ECO:0000259" key="1">
    <source>
        <dbReference type="Pfam" id="PF06983"/>
    </source>
</evidence>
<dbReference type="Gene3D" id="3.30.720.110">
    <property type="match status" value="1"/>
</dbReference>
<feature type="domain" description="PhnB-like" evidence="1">
    <location>
        <begin position="135"/>
        <end position="250"/>
    </location>
</feature>
<evidence type="ECO:0000313" key="2">
    <source>
        <dbReference type="EMBL" id="GMQ28988.1"/>
    </source>
</evidence>
<dbReference type="CDD" id="cd06588">
    <property type="entry name" value="PhnB_like"/>
    <property type="match status" value="1"/>
</dbReference>
<feature type="domain" description="PhnB-like" evidence="1">
    <location>
        <begin position="17"/>
        <end position="126"/>
    </location>
</feature>
<reference evidence="2 3" key="1">
    <citation type="submission" date="2023-08" db="EMBL/GenBank/DDBJ databases">
        <title>Draft genome sequence of Algoriphagus confluentis.</title>
        <authorList>
            <person name="Takatani N."/>
            <person name="Hosokawa M."/>
            <person name="Sawabe T."/>
        </authorList>
    </citation>
    <scope>NUCLEOTIDE SEQUENCE [LARGE SCALE GENOMIC DNA]</scope>
    <source>
        <strain evidence="2 3">NBRC 111222</strain>
    </source>
</reference>
<dbReference type="InterPro" id="IPR029068">
    <property type="entry name" value="Glyas_Bleomycin-R_OHBP_Dase"/>
</dbReference>
<dbReference type="EMBL" id="BTPD01000004">
    <property type="protein sequence ID" value="GMQ28988.1"/>
    <property type="molecule type" value="Genomic_DNA"/>
</dbReference>
<protein>
    <submittedName>
        <fullName evidence="2">VOC family protein</fullName>
    </submittedName>
</protein>
<keyword evidence="3" id="KW-1185">Reference proteome</keyword>
<organism evidence="2 3">
    <name type="scientific">Algoriphagus confluentis</name>
    <dbReference type="NCBI Taxonomy" id="1697556"/>
    <lineage>
        <taxon>Bacteria</taxon>
        <taxon>Pseudomonadati</taxon>
        <taxon>Bacteroidota</taxon>
        <taxon>Cytophagia</taxon>
        <taxon>Cytophagales</taxon>
        <taxon>Cyclobacteriaceae</taxon>
        <taxon>Algoriphagus</taxon>
    </lineage>
</organism>
<gene>
    <name evidence="2" type="ORF">Aconfl_16310</name>
</gene>
<name>A0ABQ6PP77_9BACT</name>
<dbReference type="Gene3D" id="3.30.720.100">
    <property type="match status" value="1"/>
</dbReference>
<dbReference type="Gene3D" id="3.10.180.10">
    <property type="entry name" value="2,3-Dihydroxybiphenyl 1,2-Dioxygenase, domain 1"/>
    <property type="match status" value="1"/>
</dbReference>
<proteinExistence type="predicted"/>
<dbReference type="SUPFAM" id="SSF54593">
    <property type="entry name" value="Glyoxalase/Bleomycin resistance protein/Dihydroxybiphenyl dioxygenase"/>
    <property type="match status" value="2"/>
</dbReference>
<dbReference type="InterPro" id="IPR028973">
    <property type="entry name" value="PhnB-like"/>
</dbReference>
<comment type="caution">
    <text evidence="2">The sequence shown here is derived from an EMBL/GenBank/DDBJ whole genome shotgun (WGS) entry which is preliminary data.</text>
</comment>
<accession>A0ABQ6PP77</accession>
<evidence type="ECO:0000313" key="3">
    <source>
        <dbReference type="Proteomes" id="UP001338309"/>
    </source>
</evidence>
<dbReference type="PANTHER" id="PTHR33990">
    <property type="entry name" value="PROTEIN YJDN-RELATED"/>
    <property type="match status" value="1"/>
</dbReference>